<dbReference type="GO" id="GO:0046983">
    <property type="term" value="F:protein dimerization activity"/>
    <property type="evidence" value="ECO:0007669"/>
    <property type="project" value="InterPro"/>
</dbReference>
<protein>
    <recommendedName>
        <fullName evidence="1">HAT C-terminal dimerisation domain-containing protein</fullName>
    </recommendedName>
</protein>
<dbReference type="Proteomes" id="UP001356427">
    <property type="component" value="Unassembled WGS sequence"/>
</dbReference>
<comment type="caution">
    <text evidence="2">The sequence shown here is derived from an EMBL/GenBank/DDBJ whole genome shotgun (WGS) entry which is preliminary data.</text>
</comment>
<name>A0AAN8R0C9_9TELE</name>
<dbReference type="InterPro" id="IPR008906">
    <property type="entry name" value="HATC_C_dom"/>
</dbReference>
<evidence type="ECO:0000313" key="2">
    <source>
        <dbReference type="EMBL" id="KAK6323435.1"/>
    </source>
</evidence>
<keyword evidence="3" id="KW-1185">Reference proteome</keyword>
<evidence type="ECO:0000259" key="1">
    <source>
        <dbReference type="Pfam" id="PF05699"/>
    </source>
</evidence>
<dbReference type="AlphaFoldDB" id="A0AAN8R0C9"/>
<organism evidence="2 3">
    <name type="scientific">Coregonus suidteri</name>
    <dbReference type="NCBI Taxonomy" id="861788"/>
    <lineage>
        <taxon>Eukaryota</taxon>
        <taxon>Metazoa</taxon>
        <taxon>Chordata</taxon>
        <taxon>Craniata</taxon>
        <taxon>Vertebrata</taxon>
        <taxon>Euteleostomi</taxon>
        <taxon>Actinopterygii</taxon>
        <taxon>Neopterygii</taxon>
        <taxon>Teleostei</taxon>
        <taxon>Protacanthopterygii</taxon>
        <taxon>Salmoniformes</taxon>
        <taxon>Salmonidae</taxon>
        <taxon>Coregoninae</taxon>
        <taxon>Coregonus</taxon>
    </lineage>
</organism>
<reference evidence="2 3" key="1">
    <citation type="submission" date="2021-04" db="EMBL/GenBank/DDBJ databases">
        <authorList>
            <person name="De Guttry C."/>
            <person name="Zahm M."/>
            <person name="Klopp C."/>
            <person name="Cabau C."/>
            <person name="Louis A."/>
            <person name="Berthelot C."/>
            <person name="Parey E."/>
            <person name="Roest Crollius H."/>
            <person name="Montfort J."/>
            <person name="Robinson-Rechavi M."/>
            <person name="Bucao C."/>
            <person name="Bouchez O."/>
            <person name="Gislard M."/>
            <person name="Lluch J."/>
            <person name="Milhes M."/>
            <person name="Lampietro C."/>
            <person name="Lopez Roques C."/>
            <person name="Donnadieu C."/>
            <person name="Braasch I."/>
            <person name="Desvignes T."/>
            <person name="Postlethwait J."/>
            <person name="Bobe J."/>
            <person name="Wedekind C."/>
            <person name="Guiguen Y."/>
        </authorList>
    </citation>
    <scope>NUCLEOTIDE SEQUENCE [LARGE SCALE GENOMIC DNA]</scope>
    <source>
        <strain evidence="2">Cs_M1</strain>
        <tissue evidence="2">Blood</tissue>
    </source>
</reference>
<evidence type="ECO:0000313" key="3">
    <source>
        <dbReference type="Proteomes" id="UP001356427"/>
    </source>
</evidence>
<accession>A0AAN8R0C9</accession>
<proteinExistence type="predicted"/>
<gene>
    <name evidence="2" type="ORF">J4Q44_G00057740</name>
</gene>
<dbReference type="Pfam" id="PF05699">
    <property type="entry name" value="Dimer_Tnp_hAT"/>
    <property type="match status" value="1"/>
</dbReference>
<sequence length="157" mass="17439">MSERFSKRNSQLMEALCALDLESVKKVKPLLDLSKTDLVEAEFSVARQFLKTQIACSGSNENKWTPIDILQRFSGPLSTMPTVLTALKHVLTFGASTATCENSFFTLTNVFSKLRRSMLHPKKAKLIQLAFEGIIQDDFGENGMIDYSGSSTEHQGS</sequence>
<dbReference type="EMBL" id="JAGTTL010000004">
    <property type="protein sequence ID" value="KAK6323435.1"/>
    <property type="molecule type" value="Genomic_DNA"/>
</dbReference>
<feature type="domain" description="HAT C-terminal dimerisation" evidence="1">
    <location>
        <begin position="65"/>
        <end position="125"/>
    </location>
</feature>